<dbReference type="Pfam" id="PF00514">
    <property type="entry name" value="Arm"/>
    <property type="match status" value="3"/>
</dbReference>
<dbReference type="SUPFAM" id="SSF48371">
    <property type="entry name" value="ARM repeat"/>
    <property type="match status" value="2"/>
</dbReference>
<evidence type="ECO:0000256" key="1">
    <source>
        <dbReference type="ARBA" id="ARBA00022737"/>
    </source>
</evidence>
<dbReference type="Gene3D" id="1.25.10.10">
    <property type="entry name" value="Leucine-rich Repeat Variant"/>
    <property type="match status" value="3"/>
</dbReference>
<protein>
    <recommendedName>
        <fullName evidence="3">DUF7032 domain-containing protein</fullName>
    </recommendedName>
</protein>
<feature type="repeat" description="ARM" evidence="2">
    <location>
        <begin position="229"/>
        <end position="271"/>
    </location>
</feature>
<dbReference type="OrthoDB" id="409644at2759"/>
<dbReference type="InterPro" id="IPR016024">
    <property type="entry name" value="ARM-type_fold"/>
</dbReference>
<keyword evidence="1" id="KW-0677">Repeat</keyword>
<evidence type="ECO:0000313" key="4">
    <source>
        <dbReference type="EMBL" id="PPS13635.1"/>
    </source>
</evidence>
<dbReference type="Proteomes" id="UP000239757">
    <property type="component" value="Unassembled WGS sequence"/>
</dbReference>
<organism evidence="4 5">
    <name type="scientific">Gossypium barbadense</name>
    <name type="common">Sea Island cotton</name>
    <name type="synonym">Hibiscus barbadensis</name>
    <dbReference type="NCBI Taxonomy" id="3634"/>
    <lineage>
        <taxon>Eukaryota</taxon>
        <taxon>Viridiplantae</taxon>
        <taxon>Streptophyta</taxon>
        <taxon>Embryophyta</taxon>
        <taxon>Tracheophyta</taxon>
        <taxon>Spermatophyta</taxon>
        <taxon>Magnoliopsida</taxon>
        <taxon>eudicotyledons</taxon>
        <taxon>Gunneridae</taxon>
        <taxon>Pentapetalae</taxon>
        <taxon>rosids</taxon>
        <taxon>malvids</taxon>
        <taxon>Malvales</taxon>
        <taxon>Malvaceae</taxon>
        <taxon>Malvoideae</taxon>
        <taxon>Gossypium</taxon>
    </lineage>
</organism>
<dbReference type="PANTHER" id="PTHR46043">
    <property type="entry name" value="ARM REPEAT SUPERFAMILY PROTEIN"/>
    <property type="match status" value="1"/>
</dbReference>
<feature type="domain" description="DUF7032" evidence="3">
    <location>
        <begin position="23"/>
        <end position="131"/>
    </location>
</feature>
<proteinExistence type="predicted"/>
<dbReference type="Pfam" id="PF23005">
    <property type="entry name" value="DUF7032"/>
    <property type="match status" value="1"/>
</dbReference>
<dbReference type="InterPro" id="IPR011989">
    <property type="entry name" value="ARM-like"/>
</dbReference>
<dbReference type="EMBL" id="KZ663327">
    <property type="protein sequence ID" value="PPS13635.1"/>
    <property type="molecule type" value="Genomic_DNA"/>
</dbReference>
<sequence>MGEGIGNGVSIDVLSAEESLSYARELVPMALVKAREVKGFLSRWKLIVSKLEQIPSCLSDLSSHPFFSKNGLCKEQLQAVSMTVKEAIELADLCLKEKYAGKLKMQSDLDALLGKLDLNLRDIRLLIKTGVLGEATLPELETAGRCRIKELFARLQIGHLEAKHKAVDTLVEVMKEDEKSVLSVIGRINVAALVQLLTATSPRIREKTVTVICSIAESGSCESWLVSEGVLPPLIRLVESGSTVGKEKATISLQRLSMNEETARAIIGHGGVRPLIEICQIGDSVLQTAAASTLKNISAVPEVRQILAKEGVIKVMINLLDCGILLGSKEHAAECLQNLTASNENLRRSVILEDGIRSLLVYLDGPLPQEPAVAALRNLVSSVSTDVLISHDFLPRLLHVLKSGSLGAQQAAASTICRVCTSSEMKKLVGESGCITLLVRMLEAKSNSAREVAAQALSSLVTVSHNCREFKKDDKTVPNLVQLLDPSPQNTAKKDAVSCLSSLSSSKKCKKLMISYGSIGEMKKLVGESGCITLLVRMLEAKSNSAREVAAQALSSLVTVSHNCREFKKDDKTVPNLVQLLDPSPQNTAKKDAVSCLSSLSSSKKCKKLMISYGSIGYLKKLSEMETPGAKKLLERLERGKLRSLFVRK</sequence>
<name>A0A2P5YDH5_GOSBA</name>
<accession>A0A2P5YDH5</accession>
<dbReference type="InterPro" id="IPR000225">
    <property type="entry name" value="Armadillo"/>
</dbReference>
<gene>
    <name evidence="4" type="ORF">GOBAR_AA06942</name>
</gene>
<evidence type="ECO:0000256" key="2">
    <source>
        <dbReference type="PROSITE-ProRule" id="PRU00259"/>
    </source>
</evidence>
<dbReference type="PROSITE" id="PS50176">
    <property type="entry name" value="ARM_REPEAT"/>
    <property type="match status" value="1"/>
</dbReference>
<dbReference type="AlphaFoldDB" id="A0A2P5YDH5"/>
<dbReference type="InterPro" id="IPR054296">
    <property type="entry name" value="DUF7032"/>
</dbReference>
<dbReference type="PANTHER" id="PTHR46043:SF9">
    <property type="entry name" value="ARM REPEAT SUPERFAMILY PROTEIN"/>
    <property type="match status" value="1"/>
</dbReference>
<evidence type="ECO:0000259" key="3">
    <source>
        <dbReference type="Pfam" id="PF23005"/>
    </source>
</evidence>
<reference evidence="4 5" key="1">
    <citation type="submission" date="2015-01" db="EMBL/GenBank/DDBJ databases">
        <title>Genome of allotetraploid Gossypium barbadense reveals genomic plasticity and fiber elongation in cotton evolution.</title>
        <authorList>
            <person name="Chen X."/>
            <person name="Liu X."/>
            <person name="Zhao B."/>
            <person name="Zheng H."/>
            <person name="Hu Y."/>
            <person name="Lu G."/>
            <person name="Yang C."/>
            <person name="Chen J."/>
            <person name="Shan C."/>
            <person name="Zhang L."/>
            <person name="Zhou Y."/>
            <person name="Wang L."/>
            <person name="Guo W."/>
            <person name="Bai Y."/>
            <person name="Ruan J."/>
            <person name="Shangguan X."/>
            <person name="Mao Y."/>
            <person name="Jiang J."/>
            <person name="Zhu Y."/>
            <person name="Lei J."/>
            <person name="Kang H."/>
            <person name="Chen S."/>
            <person name="He X."/>
            <person name="Wang R."/>
            <person name="Wang Y."/>
            <person name="Chen J."/>
            <person name="Wang L."/>
            <person name="Yu S."/>
            <person name="Wang B."/>
            <person name="Wei J."/>
            <person name="Song S."/>
            <person name="Lu X."/>
            <person name="Gao Z."/>
            <person name="Gu W."/>
            <person name="Deng X."/>
            <person name="Ma D."/>
            <person name="Wang S."/>
            <person name="Liang W."/>
            <person name="Fang L."/>
            <person name="Cai C."/>
            <person name="Zhu X."/>
            <person name="Zhou B."/>
            <person name="Zhang Y."/>
            <person name="Chen Z."/>
            <person name="Xu S."/>
            <person name="Zhu R."/>
            <person name="Wang S."/>
            <person name="Zhang T."/>
            <person name="Zhao G."/>
        </authorList>
    </citation>
    <scope>NUCLEOTIDE SEQUENCE [LARGE SCALE GENOMIC DNA]</scope>
    <source>
        <strain evidence="5">cv. Xinhai21</strain>
        <tissue evidence="4">Leaf</tissue>
    </source>
</reference>
<dbReference type="SMART" id="SM00185">
    <property type="entry name" value="ARM"/>
    <property type="match status" value="9"/>
</dbReference>
<evidence type="ECO:0000313" key="5">
    <source>
        <dbReference type="Proteomes" id="UP000239757"/>
    </source>
</evidence>